<proteinExistence type="predicted"/>
<name>A0A9W6JAI8_9HYPH</name>
<reference evidence="1" key="1">
    <citation type="journal article" date="2014" name="Int. J. Syst. Evol. Microbiol.">
        <title>Complete genome sequence of Corynebacterium casei LMG S-19264T (=DSM 44701T), isolated from a smear-ripened cheese.</title>
        <authorList>
            <consortium name="US DOE Joint Genome Institute (JGI-PGF)"/>
            <person name="Walter F."/>
            <person name="Albersmeier A."/>
            <person name="Kalinowski J."/>
            <person name="Ruckert C."/>
        </authorList>
    </citation>
    <scope>NUCLEOTIDE SEQUENCE</scope>
    <source>
        <strain evidence="1">VKM B-2484</strain>
    </source>
</reference>
<reference evidence="1" key="2">
    <citation type="submission" date="2023-01" db="EMBL/GenBank/DDBJ databases">
        <authorList>
            <person name="Sun Q."/>
            <person name="Evtushenko L."/>
        </authorList>
    </citation>
    <scope>NUCLEOTIDE SEQUENCE</scope>
    <source>
        <strain evidence="1">VKM B-2484</strain>
    </source>
</reference>
<dbReference type="AlphaFoldDB" id="A0A9W6JAI8"/>
<protein>
    <submittedName>
        <fullName evidence="1">Uncharacterized protein</fullName>
    </submittedName>
</protein>
<organism evidence="1 2">
    <name type="scientific">Ancylobacter dichloromethanicus</name>
    <dbReference type="NCBI Taxonomy" id="518825"/>
    <lineage>
        <taxon>Bacteria</taxon>
        <taxon>Pseudomonadati</taxon>
        <taxon>Pseudomonadota</taxon>
        <taxon>Alphaproteobacteria</taxon>
        <taxon>Hyphomicrobiales</taxon>
        <taxon>Xanthobacteraceae</taxon>
        <taxon>Ancylobacter</taxon>
    </lineage>
</organism>
<evidence type="ECO:0000313" key="2">
    <source>
        <dbReference type="Proteomes" id="UP001143370"/>
    </source>
</evidence>
<keyword evidence="2" id="KW-1185">Reference proteome</keyword>
<comment type="caution">
    <text evidence="1">The sequence shown here is derived from an EMBL/GenBank/DDBJ whole genome shotgun (WGS) entry which is preliminary data.</text>
</comment>
<evidence type="ECO:0000313" key="1">
    <source>
        <dbReference type="EMBL" id="GLK73951.1"/>
    </source>
</evidence>
<gene>
    <name evidence="1" type="ORF">GCM10017643_40690</name>
</gene>
<accession>A0A9W6JAI8</accession>
<dbReference type="Proteomes" id="UP001143370">
    <property type="component" value="Unassembled WGS sequence"/>
</dbReference>
<dbReference type="EMBL" id="BSFJ01000035">
    <property type="protein sequence ID" value="GLK73951.1"/>
    <property type="molecule type" value="Genomic_DNA"/>
</dbReference>
<sequence length="74" mass="8009">MPDLARFRAARPAHQTSAQDAQGSLALAAPHAPNGGRAAVRAGSRLAMRDEAGMRRVEFELDRLAVLYILLNIQ</sequence>